<dbReference type="STRING" id="3469.A0A4Y7JUR6"/>
<proteinExistence type="predicted"/>
<feature type="compositionally biased region" description="Low complexity" evidence="1">
    <location>
        <begin position="1"/>
        <end position="26"/>
    </location>
</feature>
<gene>
    <name evidence="3" type="ORF">C5167_025525</name>
</gene>
<dbReference type="OMA" id="DKNPSQI"/>
<protein>
    <recommendedName>
        <fullName evidence="2">DUF913 domain-containing protein</fullName>
    </recommendedName>
</protein>
<accession>A0A4Y7JUR6</accession>
<evidence type="ECO:0000259" key="2">
    <source>
        <dbReference type="Pfam" id="PF06025"/>
    </source>
</evidence>
<organism evidence="3 4">
    <name type="scientific">Papaver somniferum</name>
    <name type="common">Opium poppy</name>
    <dbReference type="NCBI Taxonomy" id="3469"/>
    <lineage>
        <taxon>Eukaryota</taxon>
        <taxon>Viridiplantae</taxon>
        <taxon>Streptophyta</taxon>
        <taxon>Embryophyta</taxon>
        <taxon>Tracheophyta</taxon>
        <taxon>Spermatophyta</taxon>
        <taxon>Magnoliopsida</taxon>
        <taxon>Ranunculales</taxon>
        <taxon>Papaveraceae</taxon>
        <taxon>Papaveroideae</taxon>
        <taxon>Papaver</taxon>
    </lineage>
</organism>
<dbReference type="SUPFAM" id="SSF48371">
    <property type="entry name" value="ARM repeat"/>
    <property type="match status" value="2"/>
</dbReference>
<feature type="domain" description="DUF913" evidence="2">
    <location>
        <begin position="404"/>
        <end position="587"/>
    </location>
</feature>
<dbReference type="InterPro" id="IPR016024">
    <property type="entry name" value="ARM-type_fold"/>
</dbReference>
<feature type="region of interest" description="Disordered" evidence="1">
    <location>
        <begin position="1"/>
        <end position="33"/>
    </location>
</feature>
<dbReference type="AlphaFoldDB" id="A0A4Y7JUR6"/>
<name>A0A4Y7JUR6_PAPSO</name>
<evidence type="ECO:0000313" key="3">
    <source>
        <dbReference type="EMBL" id="RZC63782.1"/>
    </source>
</evidence>
<sequence length="1207" mass="132773">MASSISSSPSRLQHLSSAEGTSGPSQSDPPPPSIKRFIDTVIETPLDDIGKPLSNFIWKYNKGNFNHWRMLFSHFGDYFKARLSLKEDLILSEELSDSFPKSNIIKVLNVMQRIIENSPNRSSFPEVEHFKLLLASTDPEILIATLSTLYALVKINPSKLHVSGKLIGVESVNSYLLSLAQGWGGSTLHFELHAQNTTRSRLIDISDLRTEQEDDLLRLEQFSNGADDEIKAFFANEPGYTNDLMQIALSEEPIPNIIKTYAVLALAAQLAAYFSSHDRAHILRGSSIIAAGKSCTDLMDVLQKALNKSSDYTLVDALLQFCIVHVMSSSSLGNDIEMIRKIMHVLVDTVNSTSIPLGCLAAKAVQKLMDCSTADVESFNISGLVEYLAGRLHPVVHEDAVDDDQKRLIKSLLKALGSATYGRGNTLMLLKNAHNDSWPTYLSFIFANKEKFGGDVYFSAVTVMSELIQKDPSCFSKLYELGLPNAFLSSLAGMIPSAKAITCVSRGLGAICLDANGLDEVNTAQALEFFVDIFTSRKYVLAVNEGVFPLVNAIEGLLRGVPSLRDTGAIMIIRIIDKLSALGDDGHGCSGSSKKGGNSNAMALSNSSPDDISNERFAQICIFHVMGIDALLRLLLQPSIAQSSEGRSIAPYITVIFDALTQSHSEQFASAFCGTLKDVLKEIGFDSTPCSDLPAPRSALDKVDFSRMEFLLFLAASRDYEWIVALLKMFGEGCRGVLESIGNVHREVLWQIALLENEEQTGNPCMQNFDPLLRQRSSGWGVASQLFDLTNVYPDLGCASGGPQRSAINGSSNLWPGCGHALHISGSSVANCQTKTMLGSLSYYISHLFLALSKTMLVPISCRGSYAWESSVAYTIADIVLNHLKFVRQNSSCGSGDSIPTKYVFIGKKVVEELLSKFEASSKLCLEVSSAPVSPMHKKNMNANNGQKERTHHSLNDLLVGYDPQAAVMNLQSMVLEAVLPIWQHPEFSNCSYEFITNVVSIMRHMYLAVKFENVSSSISTGEDPDLVDQLLLIFESLLHVQDYLAFPIRDLLVEMSSQNNADPSTQQSFEEQSFIIKIACTCIKLQPPSKTMHVILKLCATLTRTHAVALSFFEEGGLDSLISLSTCCLFPGFDDIAATIVRHFLEDPLTLKLATEDEICHCLMRQKKMYNEPHRPIQFLQELVYVVSRNPVIFMQAAKSVLFEGK</sequence>
<keyword evidence="4" id="KW-1185">Reference proteome</keyword>
<dbReference type="Pfam" id="PF06025">
    <property type="entry name" value="DUF913"/>
    <property type="match status" value="1"/>
</dbReference>
<evidence type="ECO:0000256" key="1">
    <source>
        <dbReference type="SAM" id="MobiDB-lite"/>
    </source>
</evidence>
<dbReference type="Gramene" id="RZC63782">
    <property type="protein sequence ID" value="RZC63782"/>
    <property type="gene ID" value="C5167_025525"/>
</dbReference>
<evidence type="ECO:0000313" key="4">
    <source>
        <dbReference type="Proteomes" id="UP000316621"/>
    </source>
</evidence>
<reference evidence="3 4" key="1">
    <citation type="journal article" date="2018" name="Science">
        <title>The opium poppy genome and morphinan production.</title>
        <authorList>
            <person name="Guo L."/>
            <person name="Winzer T."/>
            <person name="Yang X."/>
            <person name="Li Y."/>
            <person name="Ning Z."/>
            <person name="He Z."/>
            <person name="Teodor R."/>
            <person name="Lu Y."/>
            <person name="Bowser T.A."/>
            <person name="Graham I.A."/>
            <person name="Ye K."/>
        </authorList>
    </citation>
    <scope>NUCLEOTIDE SEQUENCE [LARGE SCALE GENOMIC DNA]</scope>
    <source>
        <strain evidence="4">cv. HN1</strain>
        <tissue evidence="3">Leaves</tissue>
    </source>
</reference>
<dbReference type="InterPro" id="IPR010314">
    <property type="entry name" value="E3_Ub_ligase_DUF913"/>
</dbReference>
<dbReference type="EMBL" id="CM010719">
    <property type="protein sequence ID" value="RZC63782.1"/>
    <property type="molecule type" value="Genomic_DNA"/>
</dbReference>
<dbReference type="Proteomes" id="UP000316621">
    <property type="component" value="Chromosome 5"/>
</dbReference>